<dbReference type="SUPFAM" id="SSF52058">
    <property type="entry name" value="L domain-like"/>
    <property type="match status" value="1"/>
</dbReference>
<proteinExistence type="evidence at transcript level"/>
<accession>A0A0P4VFW2</accession>
<dbReference type="InterPro" id="IPR043313">
    <property type="entry name" value="LRMDA"/>
</dbReference>
<organism evidence="1">
    <name type="scientific">Rhodnius neglectus</name>
    <dbReference type="NCBI Taxonomy" id="72488"/>
    <lineage>
        <taxon>Eukaryota</taxon>
        <taxon>Metazoa</taxon>
        <taxon>Ecdysozoa</taxon>
        <taxon>Arthropoda</taxon>
        <taxon>Hexapoda</taxon>
        <taxon>Insecta</taxon>
        <taxon>Pterygota</taxon>
        <taxon>Neoptera</taxon>
        <taxon>Paraneoptera</taxon>
        <taxon>Hemiptera</taxon>
        <taxon>Heteroptera</taxon>
        <taxon>Panheteroptera</taxon>
        <taxon>Cimicomorpha</taxon>
        <taxon>Reduviidae</taxon>
        <taxon>Triatominae</taxon>
        <taxon>Rhodnius</taxon>
    </lineage>
</organism>
<sequence length="201" mass="23891">MVNEEFRLDLAHQNLKYMPKSLFKNYREVVQIIDLSYNQIRDVSFLEGCTQLTSIIVDHNELNSDVIFPRLPQVKLLWMNYNLLTRLHPFVERLAYSFQYLQHLSLMGNVIVPPLNEDTFYHYLQYRLFVISRLQSLLYLDDRAVTEDEKEEALRLYRRPEDIGDKFSFTTMATAAFSKVRQIVNPVAMGYRQDSQRSRLI</sequence>
<reference evidence="1" key="1">
    <citation type="journal article" date="2016" name="PLoS Negl. Trop. Dis.">
        <title>A Deep Insight into the Sialome of Rhodnius neglectus, a Vector of Chagas Disease.</title>
        <authorList>
            <person name="Santiago P.B."/>
            <person name="Assumpcao T.C."/>
            <person name="Araujo C.N."/>
            <person name="Bastos I.M."/>
            <person name="Neves D."/>
            <person name="Silva I.G."/>
            <person name="Charneau S."/>
            <person name="Queiroz R.M."/>
            <person name="Raiol T."/>
            <person name="Oliveira J.V."/>
            <person name="Sousa M.V."/>
            <person name="Calvo E."/>
            <person name="Ribeiro J.M."/>
            <person name="Santana J.M."/>
        </authorList>
    </citation>
    <scope>NUCLEOTIDE SEQUENCE</scope>
    <source>
        <tissue evidence="1">Salivary glands</tissue>
    </source>
</reference>
<dbReference type="AlphaFoldDB" id="A0A0P4VFW2"/>
<evidence type="ECO:0000313" key="1">
    <source>
        <dbReference type="EMBL" id="JAI52975.1"/>
    </source>
</evidence>
<dbReference type="PANTHER" id="PTHR46282">
    <property type="entry name" value="LEUCINE-RICH MELANOCYTE DIFFERENTIATION-ASSOCIATED PROTEIN"/>
    <property type="match status" value="1"/>
</dbReference>
<protein>
    <submittedName>
        <fullName evidence="1">Putative u2-associated snrnp a' protein</fullName>
    </submittedName>
</protein>
<name>A0A0P4VFW2_9HEMI</name>
<dbReference type="InterPro" id="IPR001611">
    <property type="entry name" value="Leu-rich_rpt"/>
</dbReference>
<dbReference type="Gene3D" id="3.80.10.10">
    <property type="entry name" value="Ribonuclease Inhibitor"/>
    <property type="match status" value="1"/>
</dbReference>
<dbReference type="PANTHER" id="PTHR46282:SF1">
    <property type="entry name" value="LEUCINE-RICH REPEAT-CONTAINING PROTEIN 72-LIKE"/>
    <property type="match status" value="1"/>
</dbReference>
<dbReference type="EMBL" id="GDKW01003620">
    <property type="protein sequence ID" value="JAI52975.1"/>
    <property type="molecule type" value="mRNA"/>
</dbReference>
<dbReference type="Pfam" id="PF13855">
    <property type="entry name" value="LRR_8"/>
    <property type="match status" value="1"/>
</dbReference>
<dbReference type="InterPro" id="IPR032675">
    <property type="entry name" value="LRR_dom_sf"/>
</dbReference>